<evidence type="ECO:0000256" key="1">
    <source>
        <dbReference type="SAM" id="MobiDB-lite"/>
    </source>
</evidence>
<evidence type="ECO:0000256" key="2">
    <source>
        <dbReference type="SAM" id="SignalP"/>
    </source>
</evidence>
<reference evidence="4" key="1">
    <citation type="submission" date="2021-01" db="EMBL/GenBank/DDBJ databases">
        <authorList>
            <person name="Corre E."/>
            <person name="Pelletier E."/>
            <person name="Niang G."/>
            <person name="Scheremetjew M."/>
            <person name="Finn R."/>
            <person name="Kale V."/>
            <person name="Holt S."/>
            <person name="Cochrane G."/>
            <person name="Meng A."/>
            <person name="Brown T."/>
            <person name="Cohen L."/>
        </authorList>
    </citation>
    <scope>NUCLEOTIDE SEQUENCE</scope>
    <source>
        <strain evidence="4">CCMP147</strain>
    </source>
</reference>
<protein>
    <recommendedName>
        <fullName evidence="3">Phosphoribulokinase/uridine kinase domain-containing protein</fullName>
    </recommendedName>
</protein>
<dbReference type="PANTHER" id="PTHR10285">
    <property type="entry name" value="URIDINE KINASE"/>
    <property type="match status" value="1"/>
</dbReference>
<dbReference type="GO" id="GO:0016301">
    <property type="term" value="F:kinase activity"/>
    <property type="evidence" value="ECO:0007669"/>
    <property type="project" value="InterPro"/>
</dbReference>
<gene>
    <name evidence="4" type="ORF">TDUB1175_LOCUS13006</name>
</gene>
<dbReference type="GO" id="GO:0005524">
    <property type="term" value="F:ATP binding"/>
    <property type="evidence" value="ECO:0007669"/>
    <property type="project" value="InterPro"/>
</dbReference>
<organism evidence="4">
    <name type="scientific">Pseudictyota dubia</name>
    <dbReference type="NCBI Taxonomy" id="2749911"/>
    <lineage>
        <taxon>Eukaryota</taxon>
        <taxon>Sar</taxon>
        <taxon>Stramenopiles</taxon>
        <taxon>Ochrophyta</taxon>
        <taxon>Bacillariophyta</taxon>
        <taxon>Mediophyceae</taxon>
        <taxon>Biddulphiophycidae</taxon>
        <taxon>Eupodiscales</taxon>
        <taxon>Odontellaceae</taxon>
        <taxon>Pseudictyota</taxon>
    </lineage>
</organism>
<dbReference type="Pfam" id="PF00485">
    <property type="entry name" value="PRK"/>
    <property type="match status" value="1"/>
</dbReference>
<dbReference type="Gene3D" id="3.40.50.300">
    <property type="entry name" value="P-loop containing nucleotide triphosphate hydrolases"/>
    <property type="match status" value="1"/>
</dbReference>
<evidence type="ECO:0000313" key="4">
    <source>
        <dbReference type="EMBL" id="CAD8314217.1"/>
    </source>
</evidence>
<accession>A0A7R9ZBF2</accession>
<feature type="chain" id="PRO_5031493106" description="Phosphoribulokinase/uridine kinase domain-containing protein" evidence="2">
    <location>
        <begin position="23"/>
        <end position="418"/>
    </location>
</feature>
<dbReference type="SUPFAM" id="SSF52540">
    <property type="entry name" value="P-loop containing nucleoside triphosphate hydrolases"/>
    <property type="match status" value="1"/>
</dbReference>
<feature type="signal peptide" evidence="2">
    <location>
        <begin position="1"/>
        <end position="22"/>
    </location>
</feature>
<feature type="region of interest" description="Disordered" evidence="1">
    <location>
        <begin position="31"/>
        <end position="58"/>
    </location>
</feature>
<sequence>MSARFRPKPLLLLFEAATVAAAFTTTRPAFSPCSVTTNNRRHDVPSPSKTRRKAPPSGDFWSLFDAPPAEIVIIDDVGDALEEIEELDVNDAFALLEQQAEEVAEFLEEGGEEEGAELAPVDMDDDDVQVVIQTEAVTEEDDLDISKEELAGEIIEAMQEDEAEMTKLEEREAAVSASLYMNPATGKIASNLVVTWEPAVAEILDRMQRLSNPSRPFLVGLVGIPGSGKSTSAEIVTTLVGGMDDGYDDDHAIVMPMDGYHIPLQRLAESDDAADLIYRRGAPDTFEPASLFDKLNEIAYGDSETVTLPGFDHSQGDPVPNQHTFTRSKNKIVIVEGIYLLHDSDGWEVMKRLFDWTIYIDADVDACIERLKIRNKCIPGYTPEEIETRCDVVDRKNAELSRDSARKYASQIVKSGAQ</sequence>
<dbReference type="EMBL" id="HBED01026125">
    <property type="protein sequence ID" value="CAD8314217.1"/>
    <property type="molecule type" value="Transcribed_RNA"/>
</dbReference>
<dbReference type="AlphaFoldDB" id="A0A7R9ZBF2"/>
<name>A0A7R9ZBF2_9STRA</name>
<keyword evidence="2" id="KW-0732">Signal</keyword>
<proteinExistence type="predicted"/>
<evidence type="ECO:0000259" key="3">
    <source>
        <dbReference type="Pfam" id="PF00485"/>
    </source>
</evidence>
<dbReference type="InterPro" id="IPR027417">
    <property type="entry name" value="P-loop_NTPase"/>
</dbReference>
<feature type="domain" description="Phosphoribulokinase/uridine kinase" evidence="3">
    <location>
        <begin position="219"/>
        <end position="389"/>
    </location>
</feature>
<dbReference type="InterPro" id="IPR006083">
    <property type="entry name" value="PRK/URK"/>
</dbReference>